<keyword evidence="4" id="KW-0238">DNA-binding</keyword>
<dbReference type="SUPFAM" id="SSF88659">
    <property type="entry name" value="Sigma3 and sigma4 domains of RNA polymerase sigma factors"/>
    <property type="match status" value="1"/>
</dbReference>
<feature type="domain" description="RNA polymerase sigma-70 region 2" evidence="6">
    <location>
        <begin position="12"/>
        <end position="78"/>
    </location>
</feature>
<keyword evidence="5" id="KW-0804">Transcription</keyword>
<evidence type="ECO:0000256" key="2">
    <source>
        <dbReference type="ARBA" id="ARBA00023015"/>
    </source>
</evidence>
<keyword evidence="2" id="KW-0805">Transcription regulation</keyword>
<proteinExistence type="inferred from homology"/>
<keyword evidence="9" id="KW-1185">Reference proteome</keyword>
<comment type="similarity">
    <text evidence="1">Belongs to the sigma-70 factor family. ECF subfamily.</text>
</comment>
<evidence type="ECO:0000256" key="4">
    <source>
        <dbReference type="ARBA" id="ARBA00023125"/>
    </source>
</evidence>
<dbReference type="Gene3D" id="1.10.1740.10">
    <property type="match status" value="1"/>
</dbReference>
<dbReference type="GO" id="GO:0006352">
    <property type="term" value="P:DNA-templated transcription initiation"/>
    <property type="evidence" value="ECO:0007669"/>
    <property type="project" value="InterPro"/>
</dbReference>
<name>A0AAQ3LCC8_9BACT</name>
<dbReference type="AlphaFoldDB" id="A0AAQ3LCC8"/>
<dbReference type="InterPro" id="IPR039425">
    <property type="entry name" value="RNA_pol_sigma-70-like"/>
</dbReference>
<accession>A0AAQ3LCC8</accession>
<dbReference type="RefSeq" id="WP_317835382.1">
    <property type="nucleotide sequence ID" value="NZ_CP136920.1"/>
</dbReference>
<dbReference type="Gene3D" id="1.10.10.10">
    <property type="entry name" value="Winged helix-like DNA-binding domain superfamily/Winged helix DNA-binding domain"/>
    <property type="match status" value="1"/>
</dbReference>
<dbReference type="NCBIfam" id="TIGR02937">
    <property type="entry name" value="sigma70-ECF"/>
    <property type="match status" value="1"/>
</dbReference>
<evidence type="ECO:0000259" key="6">
    <source>
        <dbReference type="Pfam" id="PF04542"/>
    </source>
</evidence>
<dbReference type="GO" id="GO:0003677">
    <property type="term" value="F:DNA binding"/>
    <property type="evidence" value="ECO:0007669"/>
    <property type="project" value="UniProtKB-KW"/>
</dbReference>
<dbReference type="KEGG" id="puo:RZN69_07080"/>
<dbReference type="InterPro" id="IPR036388">
    <property type="entry name" value="WH-like_DNA-bd_sf"/>
</dbReference>
<evidence type="ECO:0000256" key="1">
    <source>
        <dbReference type="ARBA" id="ARBA00010641"/>
    </source>
</evidence>
<keyword evidence="3" id="KW-0731">Sigma factor</keyword>
<protein>
    <submittedName>
        <fullName evidence="8">RNA polymerase sigma factor</fullName>
    </submittedName>
</protein>
<dbReference type="SUPFAM" id="SSF88946">
    <property type="entry name" value="Sigma2 domain of RNA polymerase sigma factors"/>
    <property type="match status" value="1"/>
</dbReference>
<dbReference type="Proteomes" id="UP001304300">
    <property type="component" value="Chromosome"/>
</dbReference>
<dbReference type="InterPro" id="IPR007627">
    <property type="entry name" value="RNA_pol_sigma70_r2"/>
</dbReference>
<evidence type="ECO:0000313" key="9">
    <source>
        <dbReference type="Proteomes" id="UP001304300"/>
    </source>
</evidence>
<evidence type="ECO:0000256" key="5">
    <source>
        <dbReference type="ARBA" id="ARBA00023163"/>
    </source>
</evidence>
<evidence type="ECO:0000313" key="8">
    <source>
        <dbReference type="EMBL" id="WOO42851.1"/>
    </source>
</evidence>
<evidence type="ECO:0000259" key="7">
    <source>
        <dbReference type="Pfam" id="PF08281"/>
    </source>
</evidence>
<dbReference type="Pfam" id="PF08281">
    <property type="entry name" value="Sigma70_r4_2"/>
    <property type="match status" value="1"/>
</dbReference>
<dbReference type="PANTHER" id="PTHR43133:SF8">
    <property type="entry name" value="RNA POLYMERASE SIGMA FACTOR HI_1459-RELATED"/>
    <property type="match status" value="1"/>
</dbReference>
<dbReference type="CDD" id="cd06171">
    <property type="entry name" value="Sigma70_r4"/>
    <property type="match status" value="1"/>
</dbReference>
<organism evidence="8 9">
    <name type="scientific">Rubellicoccus peritrichatus</name>
    <dbReference type="NCBI Taxonomy" id="3080537"/>
    <lineage>
        <taxon>Bacteria</taxon>
        <taxon>Pseudomonadati</taxon>
        <taxon>Verrucomicrobiota</taxon>
        <taxon>Opitutia</taxon>
        <taxon>Puniceicoccales</taxon>
        <taxon>Cerasicoccaceae</taxon>
        <taxon>Rubellicoccus</taxon>
    </lineage>
</organism>
<dbReference type="Pfam" id="PF04542">
    <property type="entry name" value="Sigma70_r2"/>
    <property type="match status" value="1"/>
</dbReference>
<dbReference type="InterPro" id="IPR014284">
    <property type="entry name" value="RNA_pol_sigma-70_dom"/>
</dbReference>
<dbReference type="PANTHER" id="PTHR43133">
    <property type="entry name" value="RNA POLYMERASE ECF-TYPE SIGMA FACTO"/>
    <property type="match status" value="1"/>
</dbReference>
<dbReference type="InterPro" id="IPR013249">
    <property type="entry name" value="RNA_pol_sigma70_r4_t2"/>
</dbReference>
<gene>
    <name evidence="8" type="ORF">RZN69_07080</name>
</gene>
<evidence type="ECO:0000256" key="3">
    <source>
        <dbReference type="ARBA" id="ARBA00023082"/>
    </source>
</evidence>
<dbReference type="InterPro" id="IPR013325">
    <property type="entry name" value="RNA_pol_sigma_r2"/>
</dbReference>
<feature type="domain" description="RNA polymerase sigma factor 70 region 4 type 2" evidence="7">
    <location>
        <begin position="110"/>
        <end position="158"/>
    </location>
</feature>
<sequence>MSENTKLDFRKLVDDYYTPLYRFGYSLAKNEHEAADLTQQTFAIYAEKGSSVRDVSKIKSWLFTTLYREFLRQRRKSQNMATHEPEILEAEAPLVDPAVAKTLDGNSAVAALQEIDETYRAPLTLFYIKDLSYKEIAEILGIPIGTVMSRLSRGKSQLKKVLLTNRAKAS</sequence>
<reference evidence="8 9" key="1">
    <citation type="submission" date="2023-10" db="EMBL/GenBank/DDBJ databases">
        <title>Rubellicoccus peritrichatus gen. nov., sp. nov., isolated from an algae of coral reef tank.</title>
        <authorList>
            <person name="Luo J."/>
        </authorList>
    </citation>
    <scope>NUCLEOTIDE SEQUENCE [LARGE SCALE GENOMIC DNA]</scope>
    <source>
        <strain evidence="8 9">CR14</strain>
    </source>
</reference>
<dbReference type="GO" id="GO:0016987">
    <property type="term" value="F:sigma factor activity"/>
    <property type="evidence" value="ECO:0007669"/>
    <property type="project" value="UniProtKB-KW"/>
</dbReference>
<dbReference type="InterPro" id="IPR013324">
    <property type="entry name" value="RNA_pol_sigma_r3/r4-like"/>
</dbReference>
<dbReference type="EMBL" id="CP136920">
    <property type="protein sequence ID" value="WOO42851.1"/>
    <property type="molecule type" value="Genomic_DNA"/>
</dbReference>